<evidence type="ECO:0000313" key="3">
    <source>
        <dbReference type="Proteomes" id="UP000198901"/>
    </source>
</evidence>
<dbReference type="InterPro" id="IPR027056">
    <property type="entry name" value="Gluconate_2DH_su3"/>
</dbReference>
<keyword evidence="3" id="KW-1185">Reference proteome</keyword>
<protein>
    <submittedName>
        <fullName evidence="2">Gluconate 2-dehydrogenase subunit 3</fullName>
    </submittedName>
</protein>
<evidence type="ECO:0000256" key="1">
    <source>
        <dbReference type="SAM" id="SignalP"/>
    </source>
</evidence>
<accession>A0A1G9V5S6</accession>
<dbReference type="Pfam" id="PF13618">
    <property type="entry name" value="Gluconate_2-dh3"/>
    <property type="match status" value="1"/>
</dbReference>
<feature type="signal peptide" evidence="1">
    <location>
        <begin position="1"/>
        <end position="24"/>
    </location>
</feature>
<gene>
    <name evidence="2" type="ORF">SAMN04488090_3975</name>
</gene>
<dbReference type="STRING" id="563176.SAMN04488090_3975"/>
<reference evidence="2 3" key="1">
    <citation type="submission" date="2016-10" db="EMBL/GenBank/DDBJ databases">
        <authorList>
            <person name="de Groot N.N."/>
        </authorList>
    </citation>
    <scope>NUCLEOTIDE SEQUENCE [LARGE SCALE GENOMIC DNA]</scope>
    <source>
        <strain evidence="2 3">DSM 21668</strain>
    </source>
</reference>
<keyword evidence="1" id="KW-0732">Signal</keyword>
<dbReference type="AlphaFoldDB" id="A0A1G9V5S6"/>
<dbReference type="OrthoDB" id="6385145at2"/>
<feature type="chain" id="PRO_5011540968" evidence="1">
    <location>
        <begin position="25"/>
        <end position="190"/>
    </location>
</feature>
<proteinExistence type="predicted"/>
<dbReference type="RefSeq" id="WP_093207111.1">
    <property type="nucleotide sequence ID" value="NZ_FNGS01000008.1"/>
</dbReference>
<sequence>MKRREALQMVGMMMGGLLATPALADIVEGRKDLPTGTAKLIFDQPTEDLIAEIADVIIPTTADSAGAKAAGVGPFINLLVSDCYPKEYQDRLQNGLARVDRETRAVYGKSFKDASAEQKTAILKLEEANAFADRKAGVKEQPFWFTIKELTMFGYFTSEIGATKALAYEYVPGRYEGCTPLKPGQKAWAT</sequence>
<name>A0A1G9V5S6_9BACT</name>
<dbReference type="Proteomes" id="UP000198901">
    <property type="component" value="Unassembled WGS sequence"/>
</dbReference>
<evidence type="ECO:0000313" key="2">
    <source>
        <dbReference type="EMBL" id="SDM67524.1"/>
    </source>
</evidence>
<organism evidence="2 3">
    <name type="scientific">Siphonobacter aquaeclarae</name>
    <dbReference type="NCBI Taxonomy" id="563176"/>
    <lineage>
        <taxon>Bacteria</taxon>
        <taxon>Pseudomonadati</taxon>
        <taxon>Bacteroidota</taxon>
        <taxon>Cytophagia</taxon>
        <taxon>Cytophagales</taxon>
        <taxon>Cytophagaceae</taxon>
        <taxon>Siphonobacter</taxon>
    </lineage>
</organism>
<dbReference type="EMBL" id="FNGS01000008">
    <property type="protein sequence ID" value="SDM67524.1"/>
    <property type="molecule type" value="Genomic_DNA"/>
</dbReference>